<dbReference type="SMART" id="SM00829">
    <property type="entry name" value="PKS_ER"/>
    <property type="match status" value="1"/>
</dbReference>
<dbReference type="Proteomes" id="UP000728032">
    <property type="component" value="Unassembled WGS sequence"/>
</dbReference>
<dbReference type="GO" id="GO:0016491">
    <property type="term" value="F:oxidoreductase activity"/>
    <property type="evidence" value="ECO:0007669"/>
    <property type="project" value="InterPro"/>
</dbReference>
<gene>
    <name evidence="4" type="ORF">ONB1V03_LOCUS14958</name>
</gene>
<feature type="active site" description="Proton donor; for dehydratase activity" evidence="2">
    <location>
        <position position="183"/>
    </location>
</feature>
<dbReference type="PROSITE" id="PS52019">
    <property type="entry name" value="PKS_MFAS_DH"/>
    <property type="match status" value="1"/>
</dbReference>
<dbReference type="PANTHER" id="PTHR45681:SF6">
    <property type="entry name" value="POLYKETIDE SYNTHASE 37"/>
    <property type="match status" value="1"/>
</dbReference>
<name>A0A7R9ME35_9ACAR</name>
<feature type="region of interest" description="C-terminal hotdog fold" evidence="2">
    <location>
        <begin position="131"/>
        <end position="286"/>
    </location>
</feature>
<accession>A0A7R9ME35</accession>
<dbReference type="InterPro" id="IPR042104">
    <property type="entry name" value="PKS_dehydratase_sf"/>
</dbReference>
<dbReference type="EMBL" id="CAJPVJ010014784">
    <property type="protein sequence ID" value="CAG2175521.1"/>
    <property type="molecule type" value="Genomic_DNA"/>
</dbReference>
<keyword evidence="1" id="KW-0808">Transferase</keyword>
<dbReference type="Gene3D" id="3.90.180.10">
    <property type="entry name" value="Medium-chain alcohol dehydrogenases, catalytic domain"/>
    <property type="match status" value="1"/>
</dbReference>
<reference evidence="4" key="1">
    <citation type="submission" date="2020-11" db="EMBL/GenBank/DDBJ databases">
        <authorList>
            <person name="Tran Van P."/>
        </authorList>
    </citation>
    <scope>NUCLEOTIDE SEQUENCE</scope>
</reference>
<dbReference type="Gene3D" id="3.10.129.110">
    <property type="entry name" value="Polyketide synthase dehydratase"/>
    <property type="match status" value="1"/>
</dbReference>
<dbReference type="CDD" id="cd05195">
    <property type="entry name" value="enoyl_red"/>
    <property type="match status" value="1"/>
</dbReference>
<evidence type="ECO:0000256" key="1">
    <source>
        <dbReference type="ARBA" id="ARBA00022679"/>
    </source>
</evidence>
<evidence type="ECO:0000313" key="5">
    <source>
        <dbReference type="Proteomes" id="UP000728032"/>
    </source>
</evidence>
<dbReference type="InterPro" id="IPR020843">
    <property type="entry name" value="ER"/>
</dbReference>
<feature type="region of interest" description="N-terminal hotdog fold" evidence="2">
    <location>
        <begin position="1"/>
        <end position="113"/>
    </location>
</feature>
<dbReference type="InterPro" id="IPR036291">
    <property type="entry name" value="NAD(P)-bd_dom_sf"/>
</dbReference>
<feature type="non-terminal residue" evidence="4">
    <location>
        <position position="722"/>
    </location>
</feature>
<feature type="domain" description="PKS/mFAS DH" evidence="3">
    <location>
        <begin position="1"/>
        <end position="286"/>
    </location>
</feature>
<dbReference type="PANTHER" id="PTHR45681">
    <property type="entry name" value="POLYKETIDE SYNTHASE 44-RELATED"/>
    <property type="match status" value="1"/>
</dbReference>
<sequence length="722" mass="82461">MNVVINSRFKDDVFYLDHAVDGNPLFPATGYLLLAWRQLAAYAGKLWYKVPVIFENVQLKRATFLTDNKDTRLTVRYFPLTGRRIQTKQNDFGIYENDNLCCVGKIRAPGDDVLVAQHKIYENETNLSKCEYILERDDIYKELRILGLDYGPEFRRLLKVGTNDYKNFYALNEWTGNWVTYMDAVLQSMALALPFLNTLLENEMDKFKERFAIYPANMPLYFNMDTKHLVAQGIEVEQVLAFPIPRRVDTVDLVLDSAEFCANDDPAAIDESMKASIMKYLESISDEVIEEYRNANNENHVMFRILDKMLSEVSDNNNKQKIDNNKDMKTLLNDILVNPDYDLSRDLINQISSNERMIRSLVDIVCENFVTINLQTFLQDLYDSIQSNGFLLTVFRYKFTEPEIALNSLNGKTCLNNDDLDSRIDNVQWFGVLQEKLIAAKDADNKTDNVWLIANDSSINGIIDVNPFLVDFPVIQTKLFLNFCPYSDILANDLVANVVKEGKVGTYRHLRLPTDYDKCLSNGYHLNLGQTRDLSGLQWFDSRKIPEIQEQFGLDNRKVNQKRVDIYYSGLTFRDVMLSTGRIPGGPEQLITDCSIGCEFAGRRADTGERVMGLAMSKAISTSINANIDSMTTVPKQWSMAEAVTILSTYSTLWYGLIKRANIKRGESILVHSAAGGVGQSAINMCLHYGCDIYVTVGTEEKKQFLVKEYNIPVNRIFNSRD</sequence>
<evidence type="ECO:0000256" key="2">
    <source>
        <dbReference type="PROSITE-ProRule" id="PRU01363"/>
    </source>
</evidence>
<dbReference type="InterPro" id="IPR011032">
    <property type="entry name" value="GroES-like_sf"/>
</dbReference>
<keyword evidence="5" id="KW-1185">Reference proteome</keyword>
<dbReference type="Gene3D" id="3.40.50.720">
    <property type="entry name" value="NAD(P)-binding Rossmann-like Domain"/>
    <property type="match status" value="1"/>
</dbReference>
<organism evidence="4">
    <name type="scientific">Oppiella nova</name>
    <dbReference type="NCBI Taxonomy" id="334625"/>
    <lineage>
        <taxon>Eukaryota</taxon>
        <taxon>Metazoa</taxon>
        <taxon>Ecdysozoa</taxon>
        <taxon>Arthropoda</taxon>
        <taxon>Chelicerata</taxon>
        <taxon>Arachnida</taxon>
        <taxon>Acari</taxon>
        <taxon>Acariformes</taxon>
        <taxon>Sarcoptiformes</taxon>
        <taxon>Oribatida</taxon>
        <taxon>Brachypylina</taxon>
        <taxon>Oppioidea</taxon>
        <taxon>Oppiidae</taxon>
        <taxon>Oppiella</taxon>
    </lineage>
</organism>
<dbReference type="OrthoDB" id="6515297at2759"/>
<feature type="active site" description="Proton acceptor; for dehydratase activity" evidence="2">
    <location>
        <position position="18"/>
    </location>
</feature>
<dbReference type="InterPro" id="IPR050444">
    <property type="entry name" value="Polyketide_Synthase"/>
</dbReference>
<dbReference type="Pfam" id="PF21089">
    <property type="entry name" value="PKS_DH_N"/>
    <property type="match status" value="1"/>
</dbReference>
<protein>
    <recommendedName>
        <fullName evidence="3">PKS/mFAS DH domain-containing protein</fullName>
    </recommendedName>
</protein>
<dbReference type="InterPro" id="IPR049900">
    <property type="entry name" value="PKS_mFAS_DH"/>
</dbReference>
<evidence type="ECO:0000259" key="3">
    <source>
        <dbReference type="PROSITE" id="PS52019"/>
    </source>
</evidence>
<dbReference type="GO" id="GO:0016740">
    <property type="term" value="F:transferase activity"/>
    <property type="evidence" value="ECO:0007669"/>
    <property type="project" value="UniProtKB-KW"/>
</dbReference>
<evidence type="ECO:0000313" key="4">
    <source>
        <dbReference type="EMBL" id="CAD7658335.1"/>
    </source>
</evidence>
<proteinExistence type="predicted"/>
<dbReference type="SUPFAM" id="SSF51735">
    <property type="entry name" value="NAD(P)-binding Rossmann-fold domains"/>
    <property type="match status" value="1"/>
</dbReference>
<dbReference type="AlphaFoldDB" id="A0A7R9ME35"/>
<dbReference type="SUPFAM" id="SSF50129">
    <property type="entry name" value="GroES-like"/>
    <property type="match status" value="1"/>
</dbReference>
<dbReference type="InterPro" id="IPR049552">
    <property type="entry name" value="PKS_DH_N"/>
</dbReference>
<dbReference type="EMBL" id="OC929609">
    <property type="protein sequence ID" value="CAD7658335.1"/>
    <property type="molecule type" value="Genomic_DNA"/>
</dbReference>